<gene>
    <name evidence="5" type="ORF">C1645_811776</name>
</gene>
<keyword evidence="4" id="KW-0812">Transmembrane</keyword>
<dbReference type="InterPro" id="IPR015915">
    <property type="entry name" value="Kelch-typ_b-propeller"/>
</dbReference>
<dbReference type="OrthoDB" id="432528at2759"/>
<keyword evidence="1" id="KW-0880">Kelch repeat</keyword>
<reference evidence="5 6" key="1">
    <citation type="submission" date="2018-06" db="EMBL/GenBank/DDBJ databases">
        <title>Comparative genomics reveals the genomic features of Rhizophagus irregularis, R. cerebriforme, R. diaphanum and Gigaspora rosea, and their symbiotic lifestyle signature.</title>
        <authorList>
            <person name="Morin E."/>
            <person name="San Clemente H."/>
            <person name="Chen E.C.H."/>
            <person name="De La Providencia I."/>
            <person name="Hainaut M."/>
            <person name="Kuo A."/>
            <person name="Kohler A."/>
            <person name="Murat C."/>
            <person name="Tang N."/>
            <person name="Roy S."/>
            <person name="Loubradou J."/>
            <person name="Henrissat B."/>
            <person name="Grigoriev I.V."/>
            <person name="Corradi N."/>
            <person name="Roux C."/>
            <person name="Martin F.M."/>
        </authorList>
    </citation>
    <scope>NUCLEOTIDE SEQUENCE [LARGE SCALE GENOMIC DNA]</scope>
    <source>
        <strain evidence="5 6">DAOM 227022</strain>
    </source>
</reference>
<feature type="compositionally biased region" description="Polar residues" evidence="3">
    <location>
        <begin position="454"/>
        <end position="472"/>
    </location>
</feature>
<evidence type="ECO:0000313" key="6">
    <source>
        <dbReference type="Proteomes" id="UP000265703"/>
    </source>
</evidence>
<accession>A0A397TMU2</accession>
<organism evidence="5 6">
    <name type="scientific">Glomus cerebriforme</name>
    <dbReference type="NCBI Taxonomy" id="658196"/>
    <lineage>
        <taxon>Eukaryota</taxon>
        <taxon>Fungi</taxon>
        <taxon>Fungi incertae sedis</taxon>
        <taxon>Mucoromycota</taxon>
        <taxon>Glomeromycotina</taxon>
        <taxon>Glomeromycetes</taxon>
        <taxon>Glomerales</taxon>
        <taxon>Glomeraceae</taxon>
        <taxon>Glomus</taxon>
    </lineage>
</organism>
<evidence type="ECO:0000256" key="2">
    <source>
        <dbReference type="ARBA" id="ARBA00022737"/>
    </source>
</evidence>
<evidence type="ECO:0000256" key="1">
    <source>
        <dbReference type="ARBA" id="ARBA00022441"/>
    </source>
</evidence>
<proteinExistence type="predicted"/>
<dbReference type="PANTHER" id="PTHR46093">
    <property type="entry name" value="ACYL-COA-BINDING DOMAIN-CONTAINING PROTEIN 5"/>
    <property type="match status" value="1"/>
</dbReference>
<keyword evidence="6" id="KW-1185">Reference proteome</keyword>
<dbReference type="Gene3D" id="2.120.10.80">
    <property type="entry name" value="Kelch-type beta propeller"/>
    <property type="match status" value="2"/>
</dbReference>
<dbReference type="Pfam" id="PF24681">
    <property type="entry name" value="Kelch_KLHDC2_KLHL20_DRC7"/>
    <property type="match status" value="1"/>
</dbReference>
<evidence type="ECO:0000256" key="3">
    <source>
        <dbReference type="SAM" id="MobiDB-lite"/>
    </source>
</evidence>
<dbReference type="AlphaFoldDB" id="A0A397TMU2"/>
<keyword evidence="4" id="KW-0472">Membrane</keyword>
<keyword evidence="2" id="KW-0677">Repeat</keyword>
<dbReference type="Proteomes" id="UP000265703">
    <property type="component" value="Unassembled WGS sequence"/>
</dbReference>
<dbReference type="EMBL" id="QKYT01000006">
    <property type="protein sequence ID" value="RIA99288.1"/>
    <property type="molecule type" value="Genomic_DNA"/>
</dbReference>
<dbReference type="PANTHER" id="PTHR46093:SF18">
    <property type="entry name" value="FIBRONECTIN TYPE-III DOMAIN-CONTAINING PROTEIN"/>
    <property type="match status" value="1"/>
</dbReference>
<keyword evidence="4" id="KW-1133">Transmembrane helix</keyword>
<feature type="transmembrane region" description="Helical" evidence="4">
    <location>
        <begin position="380"/>
        <end position="404"/>
    </location>
</feature>
<name>A0A397TMU2_9GLOM</name>
<evidence type="ECO:0000256" key="4">
    <source>
        <dbReference type="SAM" id="Phobius"/>
    </source>
</evidence>
<dbReference type="SUPFAM" id="SSF117281">
    <property type="entry name" value="Kelch motif"/>
    <property type="match status" value="1"/>
</dbReference>
<feature type="transmembrane region" description="Helical" evidence="4">
    <location>
        <begin position="7"/>
        <end position="23"/>
    </location>
</feature>
<comment type="caution">
    <text evidence="5">The sequence shown here is derived from an EMBL/GenBank/DDBJ whole genome shotgun (WGS) entry which is preliminary data.</text>
</comment>
<sequence>MILLNIFLINIIVGILFQLLIEVKSQITNVKPSLRNAHTATFINDKLYILGGVSTDFPNGIPNPPFLYLDVSNSFDTNNLEWHDLTNINNIPPSKYAAAIKGGANNSTLIIYGGQNSTNLAIDLVDTFDTQNNIWNTPNIPGIPPSGKVSIIPIVDYNGLMYLFGGYSPELSIYTNEMFVLDTINLSWKNISSINAPSARVQYGAVFLPNNIILYMGGYNQNVGPLTLNEVYLFDTINDIWTTKITYGSIPSPRYSFSSVLGLDGQSIIIYGGSGHNNGFINQEDSVYVLNINNFNWYIPKISGQMPSSRTFHKSVLIGNYMVITFGEGYTPETESDILLLDISNNEEYVWTKSFNIKNTTPFSPLPSTGPNPNPSSSPAAVIVGAIIGSVIGIAITIGSFFLYKWRKHVKKQDDVLPTSGDEEDQKIIQIPSEKDSSRAISSDHSQEILLISGNTKSSVQQNVDPNSSKNEAISEVIVQK</sequence>
<evidence type="ECO:0000313" key="5">
    <source>
        <dbReference type="EMBL" id="RIA99288.1"/>
    </source>
</evidence>
<feature type="region of interest" description="Disordered" evidence="3">
    <location>
        <begin position="454"/>
        <end position="474"/>
    </location>
</feature>
<protein>
    <recommendedName>
        <fullName evidence="7">Galactose oxidase</fullName>
    </recommendedName>
</protein>
<evidence type="ECO:0008006" key="7">
    <source>
        <dbReference type="Google" id="ProtNLM"/>
    </source>
</evidence>